<comment type="cofactor">
    <cofactor evidence="1 11">
        <name>Zn(2+)</name>
        <dbReference type="ChEBI" id="CHEBI:29105"/>
    </cofactor>
</comment>
<dbReference type="OrthoDB" id="1879366at2759"/>
<sequence>MPYPDEFEGFMINEIGKYQDFKKQTFKPKTFGDNDIDIKIECCGVCGSDVHTITGGWGDAPAPICVGHEIVGKAVKVGSQVKDVKVGDRVGVGAQVWSCLKCPQCKNSNENYCPHKVDTYGAPYPKEADPNETLSQGGYSSHIRAHEYFVFPIPDAIPSHLAAPMLCAGLTVWEPLVRANVGPGQQVAIVGLGGLGHFAVMFANALGAEVTVISHSPNKKEDALKLGAKHFVSSGEEGWATPLAFKFDFVLSTADVLSASSLQEYLSTLKVDRKFHSVGLPDDPIKELKPQQLMSNACSIGSSHIGNREECLSMLKLAAEKKLFPMVETVPISEKGCAEVVERVKNNKIHYRFTLVDYDKVFGA</sequence>
<dbReference type="EMBL" id="VFLP01000114">
    <property type="protein sequence ID" value="TRX87863.1"/>
    <property type="molecule type" value="Genomic_DNA"/>
</dbReference>
<dbReference type="CDD" id="cd05283">
    <property type="entry name" value="CAD1"/>
    <property type="match status" value="1"/>
</dbReference>
<dbReference type="GO" id="GO:0008270">
    <property type="term" value="F:zinc ion binding"/>
    <property type="evidence" value="ECO:0007669"/>
    <property type="project" value="InterPro"/>
</dbReference>
<evidence type="ECO:0000256" key="8">
    <source>
        <dbReference type="ARBA" id="ARBA00023002"/>
    </source>
</evidence>
<evidence type="ECO:0000256" key="3">
    <source>
        <dbReference type="ARBA" id="ARBA00011738"/>
    </source>
</evidence>
<proteinExistence type="inferred from homology"/>
<evidence type="ECO:0000256" key="10">
    <source>
        <dbReference type="ARBA" id="ARBA00050997"/>
    </source>
</evidence>
<keyword evidence="4" id="KW-0597">Phosphoprotein</keyword>
<reference evidence="14" key="1">
    <citation type="submission" date="2019-06" db="EMBL/GenBank/DDBJ databases">
        <title>Draft genome sequence of the griseofulvin-producing fungus Xylaria cubensis strain G536.</title>
        <authorList>
            <person name="Mead M.E."/>
            <person name="Raja H.A."/>
            <person name="Steenwyk J.L."/>
            <person name="Knowles S.L."/>
            <person name="Oberlies N.H."/>
            <person name="Rokas A."/>
        </authorList>
    </citation>
    <scope>NUCLEOTIDE SEQUENCE [LARGE SCALE GENOMIC DNA]</scope>
    <source>
        <strain evidence="14">G536</strain>
    </source>
</reference>
<evidence type="ECO:0000256" key="9">
    <source>
        <dbReference type="ARBA" id="ARBA00024074"/>
    </source>
</evidence>
<evidence type="ECO:0000256" key="6">
    <source>
        <dbReference type="ARBA" id="ARBA00022833"/>
    </source>
</evidence>
<dbReference type="InterPro" id="IPR011032">
    <property type="entry name" value="GroES-like_sf"/>
</dbReference>
<organism evidence="13 14">
    <name type="scientific">Xylaria flabelliformis</name>
    <dbReference type="NCBI Taxonomy" id="2512241"/>
    <lineage>
        <taxon>Eukaryota</taxon>
        <taxon>Fungi</taxon>
        <taxon>Dikarya</taxon>
        <taxon>Ascomycota</taxon>
        <taxon>Pezizomycotina</taxon>
        <taxon>Sordariomycetes</taxon>
        <taxon>Xylariomycetidae</taxon>
        <taxon>Xylariales</taxon>
        <taxon>Xylariaceae</taxon>
        <taxon>Xylaria</taxon>
    </lineage>
</organism>
<dbReference type="Gene3D" id="3.90.180.10">
    <property type="entry name" value="Medium-chain alcohol dehydrogenases, catalytic domain"/>
    <property type="match status" value="1"/>
</dbReference>
<dbReference type="Gene3D" id="3.40.50.720">
    <property type="entry name" value="NAD(P)-binding Rossmann-like Domain"/>
    <property type="match status" value="1"/>
</dbReference>
<dbReference type="EC" id="1.1.1.2" evidence="9"/>
<keyword evidence="8" id="KW-0560">Oxidoreductase</keyword>
<dbReference type="InterPro" id="IPR036291">
    <property type="entry name" value="NAD(P)-bd_dom_sf"/>
</dbReference>
<dbReference type="SUPFAM" id="SSF51735">
    <property type="entry name" value="NAD(P)-binding Rossmann-fold domains"/>
    <property type="match status" value="1"/>
</dbReference>
<comment type="catalytic activity">
    <reaction evidence="10">
        <text>a primary alcohol + NADP(+) = an aldehyde + NADPH + H(+)</text>
        <dbReference type="Rhea" id="RHEA:15937"/>
        <dbReference type="ChEBI" id="CHEBI:15378"/>
        <dbReference type="ChEBI" id="CHEBI:15734"/>
        <dbReference type="ChEBI" id="CHEBI:17478"/>
        <dbReference type="ChEBI" id="CHEBI:57783"/>
        <dbReference type="ChEBI" id="CHEBI:58349"/>
        <dbReference type="EC" id="1.1.1.2"/>
    </reaction>
    <physiologicalReaction direction="left-to-right" evidence="10">
        <dbReference type="Rhea" id="RHEA:15938"/>
    </physiologicalReaction>
    <physiologicalReaction direction="right-to-left" evidence="10">
        <dbReference type="Rhea" id="RHEA:15939"/>
    </physiologicalReaction>
</comment>
<dbReference type="GO" id="GO:0006066">
    <property type="term" value="P:alcohol metabolic process"/>
    <property type="evidence" value="ECO:0007669"/>
    <property type="project" value="UniProtKB-ARBA"/>
</dbReference>
<gene>
    <name evidence="13" type="ORF">FHL15_011252</name>
</gene>
<dbReference type="InterPro" id="IPR002328">
    <property type="entry name" value="ADH_Zn_CS"/>
</dbReference>
<evidence type="ECO:0000313" key="14">
    <source>
        <dbReference type="Proteomes" id="UP000319160"/>
    </source>
</evidence>
<evidence type="ECO:0000313" key="13">
    <source>
        <dbReference type="EMBL" id="TRX87863.1"/>
    </source>
</evidence>
<dbReference type="Pfam" id="PF08240">
    <property type="entry name" value="ADH_N"/>
    <property type="match status" value="1"/>
</dbReference>
<keyword evidence="14" id="KW-1185">Reference proteome</keyword>
<evidence type="ECO:0000256" key="4">
    <source>
        <dbReference type="ARBA" id="ARBA00022553"/>
    </source>
</evidence>
<dbReference type="SMART" id="SM00829">
    <property type="entry name" value="PKS_ER"/>
    <property type="match status" value="1"/>
</dbReference>
<evidence type="ECO:0000256" key="5">
    <source>
        <dbReference type="ARBA" id="ARBA00022723"/>
    </source>
</evidence>
<dbReference type="GO" id="GO:0008106">
    <property type="term" value="F:alcohol dehydrogenase (NADP+) activity"/>
    <property type="evidence" value="ECO:0007669"/>
    <property type="project" value="UniProtKB-EC"/>
</dbReference>
<keyword evidence="5 11" id="KW-0479">Metal-binding</keyword>
<dbReference type="FunFam" id="3.40.50.720:FF:000158">
    <property type="entry name" value="Zinc-binding alcohol dehydrogenase"/>
    <property type="match status" value="1"/>
</dbReference>
<comment type="subunit">
    <text evidence="3">Homodimer.</text>
</comment>
<evidence type="ECO:0000259" key="12">
    <source>
        <dbReference type="SMART" id="SM00829"/>
    </source>
</evidence>
<dbReference type="InterPro" id="IPR013154">
    <property type="entry name" value="ADH-like_N"/>
</dbReference>
<dbReference type="InterPro" id="IPR047109">
    <property type="entry name" value="CAD-like"/>
</dbReference>
<comment type="caution">
    <text evidence="13">The sequence shown here is derived from an EMBL/GenBank/DDBJ whole genome shotgun (WGS) entry which is preliminary data.</text>
</comment>
<dbReference type="Pfam" id="PF00107">
    <property type="entry name" value="ADH_zinc_N"/>
    <property type="match status" value="1"/>
</dbReference>
<name>A0A553HIT6_9PEZI</name>
<keyword evidence="7" id="KW-0521">NADP</keyword>
<evidence type="ECO:0000256" key="2">
    <source>
        <dbReference type="ARBA" id="ARBA00008072"/>
    </source>
</evidence>
<keyword evidence="6 11" id="KW-0862">Zinc</keyword>
<accession>A0A553HIT6</accession>
<evidence type="ECO:0000256" key="11">
    <source>
        <dbReference type="RuleBase" id="RU361277"/>
    </source>
</evidence>
<evidence type="ECO:0000256" key="1">
    <source>
        <dbReference type="ARBA" id="ARBA00001947"/>
    </source>
</evidence>
<protein>
    <recommendedName>
        <fullName evidence="9">alcohol dehydrogenase (NADP(+))</fullName>
        <ecNumber evidence="9">1.1.1.2</ecNumber>
    </recommendedName>
</protein>
<dbReference type="Proteomes" id="UP000319160">
    <property type="component" value="Unassembled WGS sequence"/>
</dbReference>
<feature type="domain" description="Enoyl reductase (ER)" evidence="12">
    <location>
        <begin position="16"/>
        <end position="355"/>
    </location>
</feature>
<dbReference type="InterPro" id="IPR013149">
    <property type="entry name" value="ADH-like_C"/>
</dbReference>
<dbReference type="PANTHER" id="PTHR42683">
    <property type="entry name" value="ALDEHYDE REDUCTASE"/>
    <property type="match status" value="1"/>
</dbReference>
<dbReference type="PROSITE" id="PS00059">
    <property type="entry name" value="ADH_ZINC"/>
    <property type="match status" value="1"/>
</dbReference>
<comment type="similarity">
    <text evidence="2 11">Belongs to the zinc-containing alcohol dehydrogenase family.</text>
</comment>
<dbReference type="STRING" id="2512241.A0A553HIT6"/>
<dbReference type="AlphaFoldDB" id="A0A553HIT6"/>
<dbReference type="SUPFAM" id="SSF50129">
    <property type="entry name" value="GroES-like"/>
    <property type="match status" value="1"/>
</dbReference>
<dbReference type="InterPro" id="IPR020843">
    <property type="entry name" value="ER"/>
</dbReference>
<evidence type="ECO:0000256" key="7">
    <source>
        <dbReference type="ARBA" id="ARBA00022857"/>
    </source>
</evidence>